<accession>A0A109LE42</accession>
<reference evidence="1 2" key="1">
    <citation type="submission" date="2015-05" db="EMBL/GenBank/DDBJ databases">
        <title>A genomic and transcriptomic approach to investigate the blue pigment phenotype in Pseudomonas fluorescens.</title>
        <authorList>
            <person name="Andreani N.A."/>
            <person name="Cardazzo B."/>
        </authorList>
    </citation>
    <scope>NUCLEOTIDE SEQUENCE [LARGE SCALE GENOMIC DNA]</scope>
    <source>
        <strain evidence="1 2">Ps_22</strain>
    </source>
</reference>
<protein>
    <submittedName>
        <fullName evidence="1">Uncharacterized protein</fullName>
    </submittedName>
</protein>
<organism evidence="1 2">
    <name type="scientific">Pseudomonas fluorescens</name>
    <dbReference type="NCBI Taxonomy" id="294"/>
    <lineage>
        <taxon>Bacteria</taxon>
        <taxon>Pseudomonadati</taxon>
        <taxon>Pseudomonadota</taxon>
        <taxon>Gammaproteobacteria</taxon>
        <taxon>Pseudomonadales</taxon>
        <taxon>Pseudomonadaceae</taxon>
        <taxon>Pseudomonas</taxon>
    </lineage>
</organism>
<proteinExistence type="predicted"/>
<dbReference type="EMBL" id="LCYA01000121">
    <property type="protein sequence ID" value="KWV85840.1"/>
    <property type="molecule type" value="Genomic_DNA"/>
</dbReference>
<comment type="caution">
    <text evidence="1">The sequence shown here is derived from an EMBL/GenBank/DDBJ whole genome shotgun (WGS) entry which is preliminary data.</text>
</comment>
<dbReference type="AlphaFoldDB" id="A0A109LE42"/>
<evidence type="ECO:0000313" key="2">
    <source>
        <dbReference type="Proteomes" id="UP000061348"/>
    </source>
</evidence>
<sequence length="168" mass="18094">MNVLDGRGGRCSGRGWSSLGSGRLFSSRCRCSGGRSSGRRGCISSAFDFQLQQFVAFLQTVAQLHFQAFDHAGLGSRDFHARLVRLEGQDALVGFDGVADLHKQLDYFTFTAADVRYANEFAHKKSPQQSSGLRFSGLIPNLTIASATTLGSISPRSAKASRAANTTK</sequence>
<gene>
    <name evidence="1" type="ORF">PFLmoz3_04663</name>
</gene>
<name>A0A109LE42_PSEFL</name>
<dbReference type="Proteomes" id="UP000061348">
    <property type="component" value="Unassembled WGS sequence"/>
</dbReference>
<evidence type="ECO:0000313" key="1">
    <source>
        <dbReference type="EMBL" id="KWV85840.1"/>
    </source>
</evidence>